<keyword evidence="3" id="KW-1185">Reference proteome</keyword>
<feature type="transmembrane region" description="Helical" evidence="1">
    <location>
        <begin position="115"/>
        <end position="132"/>
    </location>
</feature>
<evidence type="ECO:0000313" key="3">
    <source>
        <dbReference type="Proteomes" id="UP000199607"/>
    </source>
</evidence>
<feature type="transmembrane region" description="Helical" evidence="1">
    <location>
        <begin position="83"/>
        <end position="103"/>
    </location>
</feature>
<dbReference type="Pfam" id="PF26262">
    <property type="entry name" value="DUF8066"/>
    <property type="match status" value="1"/>
</dbReference>
<name>A0A1I4FGL9_9EURY</name>
<feature type="transmembrane region" description="Helical" evidence="1">
    <location>
        <begin position="57"/>
        <end position="77"/>
    </location>
</feature>
<dbReference type="STRING" id="553466.SAMN04487950_2832"/>
<feature type="transmembrane region" description="Helical" evidence="1">
    <location>
        <begin position="12"/>
        <end position="45"/>
    </location>
</feature>
<reference evidence="3" key="1">
    <citation type="submission" date="2016-10" db="EMBL/GenBank/DDBJ databases">
        <authorList>
            <person name="Varghese N."/>
            <person name="Submissions S."/>
        </authorList>
    </citation>
    <scope>NUCLEOTIDE SEQUENCE [LARGE SCALE GENOMIC DNA]</scope>
    <source>
        <strain evidence="3">CGMCC 1.7738</strain>
    </source>
</reference>
<evidence type="ECO:0000256" key="1">
    <source>
        <dbReference type="SAM" id="Phobius"/>
    </source>
</evidence>
<keyword evidence="1" id="KW-0472">Membrane</keyword>
<feature type="transmembrane region" description="Helical" evidence="1">
    <location>
        <begin position="138"/>
        <end position="155"/>
    </location>
</feature>
<dbReference type="AlphaFoldDB" id="A0A1I4FGL9"/>
<dbReference type="EMBL" id="FOTC01000002">
    <property type="protein sequence ID" value="SFL16593.1"/>
    <property type="molecule type" value="Genomic_DNA"/>
</dbReference>
<gene>
    <name evidence="2" type="ORF">SAMN04487950_2832</name>
</gene>
<proteinExistence type="predicted"/>
<evidence type="ECO:0000313" key="2">
    <source>
        <dbReference type="EMBL" id="SFL16593.1"/>
    </source>
</evidence>
<keyword evidence="1" id="KW-0812">Transmembrane</keyword>
<protein>
    <submittedName>
        <fullName evidence="2">Uncharacterized protein</fullName>
    </submittedName>
</protein>
<dbReference type="RefSeq" id="WP_089870029.1">
    <property type="nucleotide sequence ID" value="NZ_FOTC01000002.1"/>
</dbReference>
<keyword evidence="1" id="KW-1133">Transmembrane helix</keyword>
<accession>A0A1I4FGL9</accession>
<dbReference type="Proteomes" id="UP000199607">
    <property type="component" value="Unassembled WGS sequence"/>
</dbReference>
<organism evidence="2 3">
    <name type="scientific">Halogranum rubrum</name>
    <dbReference type="NCBI Taxonomy" id="553466"/>
    <lineage>
        <taxon>Archaea</taxon>
        <taxon>Methanobacteriati</taxon>
        <taxon>Methanobacteriota</taxon>
        <taxon>Stenosarchaea group</taxon>
        <taxon>Halobacteria</taxon>
        <taxon>Halobacteriales</taxon>
        <taxon>Haloferacaceae</taxon>
    </lineage>
</organism>
<sequence length="165" mass="17136">MPSTAWKVVTGTVMVLIVGYSFVIAGQILLGLVAATLVFLIAWLTSMGRESGAIPQLSQRTFAAASALSFVVLAYSLVIAGQILLGVLAVVFIFGGAFAHAMLRHHGYPVSLGRTRTILVAVAVVLVMTYSLLVAGQILLGIIASLLLSLTAWLTSPTGPLLGDG</sequence>
<dbReference type="InterPro" id="IPR058379">
    <property type="entry name" value="DUF8066"/>
</dbReference>